<keyword evidence="5" id="KW-1185">Reference proteome</keyword>
<feature type="compositionally biased region" description="Acidic residues" evidence="2">
    <location>
        <begin position="396"/>
        <end position="407"/>
    </location>
</feature>
<evidence type="ECO:0000313" key="4">
    <source>
        <dbReference type="EMBL" id="KAK0462689.1"/>
    </source>
</evidence>
<evidence type="ECO:0000256" key="2">
    <source>
        <dbReference type="SAM" id="MobiDB-lite"/>
    </source>
</evidence>
<sequence length="463" mass="50924">MSTSEISEHAILTYVKVSKSLEKLTEHHKSLVVKRDSPVSKALDSVISYPFVSFTLDYINGDSEFGGPKNTPFGTLGSPNIDAIRAQSQPSSFGKGDQTVTDPAYRNGREIVGEDITCPSDSDYTASLYFLLLDLKTVLEATLFVGKEVDVRLHKLAMYDEGGHFDWHRDSTHGKNHNATVLVALNTSWSGGAFHLRHNGNKMAVDMHPKITGASEPQPYINLKAVAFYTDVEHKVEPVTSGSRLVIQYDVFVCTGPSPLAYNGEYEFTTLDAVRGKSRMDFMGENYRPGPPHDNELQFPSSSPGDVQALVSAIQKVISGGTQEIGIPLRHLYRQSSICKEYLKGVDAVIYDALSSVCDVSLVPVILHETSDHSSCGEWSDSEAKSDISAYKVIEGEEDKDSDSDSDEGARKRVKQSTEFHLGSVSDLVEISRKDYIEHTGNEAREAECRYFGGGMFLTAKNV</sequence>
<organism evidence="4 5">
    <name type="scientific">Armillaria novae-zelandiae</name>
    <dbReference type="NCBI Taxonomy" id="153914"/>
    <lineage>
        <taxon>Eukaryota</taxon>
        <taxon>Fungi</taxon>
        <taxon>Dikarya</taxon>
        <taxon>Basidiomycota</taxon>
        <taxon>Agaricomycotina</taxon>
        <taxon>Agaricomycetes</taxon>
        <taxon>Agaricomycetidae</taxon>
        <taxon>Agaricales</taxon>
        <taxon>Marasmiineae</taxon>
        <taxon>Physalacriaceae</taxon>
        <taxon>Armillaria</taxon>
    </lineage>
</organism>
<evidence type="ECO:0000313" key="5">
    <source>
        <dbReference type="Proteomes" id="UP001175227"/>
    </source>
</evidence>
<keyword evidence="1" id="KW-0479">Metal-binding</keyword>
<dbReference type="PANTHER" id="PTHR33099:SF11">
    <property type="entry name" value="FE2OG DIOXYGENASE DOMAIN-CONTAINING PROTEIN"/>
    <property type="match status" value="1"/>
</dbReference>
<proteinExistence type="inferred from homology"/>
<feature type="region of interest" description="Disordered" evidence="2">
    <location>
        <begin position="396"/>
        <end position="415"/>
    </location>
</feature>
<dbReference type="AlphaFoldDB" id="A0AA39TSY8"/>
<dbReference type="PROSITE" id="PS51471">
    <property type="entry name" value="FE2OG_OXY"/>
    <property type="match status" value="1"/>
</dbReference>
<gene>
    <name evidence="4" type="ORF">IW261DRAFT_1599150</name>
</gene>
<dbReference type="InterPro" id="IPR044862">
    <property type="entry name" value="Pro_4_hyd_alph_FE2OG_OXY"/>
</dbReference>
<dbReference type="Pfam" id="PF13640">
    <property type="entry name" value="2OG-FeII_Oxy_3"/>
    <property type="match status" value="1"/>
</dbReference>
<dbReference type="GO" id="GO:0016491">
    <property type="term" value="F:oxidoreductase activity"/>
    <property type="evidence" value="ECO:0007669"/>
    <property type="project" value="UniProtKB-KW"/>
</dbReference>
<dbReference type="InterPro" id="IPR005123">
    <property type="entry name" value="Oxoglu/Fe-dep_dioxygenase_dom"/>
</dbReference>
<comment type="caution">
    <text evidence="4">The sequence shown here is derived from an EMBL/GenBank/DDBJ whole genome shotgun (WGS) entry which is preliminary data.</text>
</comment>
<name>A0AA39TSY8_9AGAR</name>
<feature type="domain" description="Fe2OG dioxygenase" evidence="3">
    <location>
        <begin position="148"/>
        <end position="253"/>
    </location>
</feature>
<accession>A0AA39TSY8</accession>
<evidence type="ECO:0000259" key="3">
    <source>
        <dbReference type="PROSITE" id="PS51471"/>
    </source>
</evidence>
<dbReference type="PANTHER" id="PTHR33099">
    <property type="entry name" value="FE2OG DIOXYGENASE DOMAIN-CONTAINING PROTEIN"/>
    <property type="match status" value="1"/>
</dbReference>
<dbReference type="Proteomes" id="UP001175227">
    <property type="component" value="Unassembled WGS sequence"/>
</dbReference>
<reference evidence="4" key="1">
    <citation type="submission" date="2023-06" db="EMBL/GenBank/DDBJ databases">
        <authorList>
            <consortium name="Lawrence Berkeley National Laboratory"/>
            <person name="Ahrendt S."/>
            <person name="Sahu N."/>
            <person name="Indic B."/>
            <person name="Wong-Bajracharya J."/>
            <person name="Merenyi Z."/>
            <person name="Ke H.-M."/>
            <person name="Monk M."/>
            <person name="Kocsube S."/>
            <person name="Drula E."/>
            <person name="Lipzen A."/>
            <person name="Balint B."/>
            <person name="Henrissat B."/>
            <person name="Andreopoulos B."/>
            <person name="Martin F.M."/>
            <person name="Harder C.B."/>
            <person name="Rigling D."/>
            <person name="Ford K.L."/>
            <person name="Foster G.D."/>
            <person name="Pangilinan J."/>
            <person name="Papanicolaou A."/>
            <person name="Barry K."/>
            <person name="LaButti K."/>
            <person name="Viragh M."/>
            <person name="Koriabine M."/>
            <person name="Yan M."/>
            <person name="Riley R."/>
            <person name="Champramary S."/>
            <person name="Plett K.L."/>
            <person name="Tsai I.J."/>
            <person name="Slot J."/>
            <person name="Sipos G."/>
            <person name="Plett J."/>
            <person name="Nagy L.G."/>
            <person name="Grigoriev I.V."/>
        </authorList>
    </citation>
    <scope>NUCLEOTIDE SEQUENCE</scope>
    <source>
        <strain evidence="4">ICMP 16352</strain>
    </source>
</reference>
<dbReference type="GO" id="GO:0046872">
    <property type="term" value="F:metal ion binding"/>
    <property type="evidence" value="ECO:0007669"/>
    <property type="project" value="UniProtKB-KW"/>
</dbReference>
<evidence type="ECO:0000256" key="1">
    <source>
        <dbReference type="RuleBase" id="RU003682"/>
    </source>
</evidence>
<protein>
    <recommendedName>
        <fullName evidence="3">Fe2OG dioxygenase domain-containing protein</fullName>
    </recommendedName>
</protein>
<dbReference type="Gene3D" id="2.60.120.620">
    <property type="entry name" value="q2cbj1_9rhob like domain"/>
    <property type="match status" value="1"/>
</dbReference>
<comment type="similarity">
    <text evidence="1">Belongs to the iron/ascorbate-dependent oxidoreductase family.</text>
</comment>
<keyword evidence="1" id="KW-0560">Oxidoreductase</keyword>
<keyword evidence="1" id="KW-0408">Iron</keyword>
<dbReference type="EMBL" id="JAUEPR010000126">
    <property type="protein sequence ID" value="KAK0462689.1"/>
    <property type="molecule type" value="Genomic_DNA"/>
</dbReference>